<dbReference type="InterPro" id="IPR004710">
    <property type="entry name" value="Bilac:Na_transpt"/>
</dbReference>
<dbReference type="GO" id="GO:0015293">
    <property type="term" value="F:symporter activity"/>
    <property type="evidence" value="ECO:0007669"/>
    <property type="project" value="UniProtKB-KW"/>
</dbReference>
<feature type="transmembrane region" description="Helical" evidence="7">
    <location>
        <begin position="179"/>
        <end position="201"/>
    </location>
</feature>
<protein>
    <recommendedName>
        <fullName evidence="10">Ileal sodium/bile acid cotransporter</fullName>
    </recommendedName>
</protein>
<comment type="subcellular location">
    <subcellularLocation>
        <location evidence="1">Membrane</location>
        <topology evidence="1">Multi-pass membrane protein</topology>
    </subcellularLocation>
</comment>
<evidence type="ECO:0000256" key="1">
    <source>
        <dbReference type="ARBA" id="ARBA00004141"/>
    </source>
</evidence>
<evidence type="ECO:0000256" key="2">
    <source>
        <dbReference type="ARBA" id="ARBA00006528"/>
    </source>
</evidence>
<evidence type="ECO:0000256" key="4">
    <source>
        <dbReference type="ARBA" id="ARBA00022847"/>
    </source>
</evidence>
<feature type="transmembrane region" description="Helical" evidence="7">
    <location>
        <begin position="139"/>
        <end position="159"/>
    </location>
</feature>
<sequence>MWCHSLLRMCPISGLVQFLIVLVALLLLCHAIVVRTCQIHFKPSSISKLIMYDTVNVSYNIISDTGPYNSDYLIYSENKDIAGLPKDEILISNSLNSLSGTLNITGNFLGKTSIKCKNRLTNKVSSEKLDVIVVRRKRVIDIVFTASVAMLVSILYINFGCAIDWSELSNILKRPVGPAIGFFGQFVIMPLLSYVLGLVLFPDSPEMRLGMFFTGVSPAGGASNVWAVVLEGNMSLSIIMTAISTIAAFGMMPLWIFTLGKSIFDSADLRVPYKEISTYVIALIVPLAIGYLIQRYLKRLATFMTRIIKGFSACLILFIIIFAIVTNLYLFQLFSWKIILAGMGLPWIGYLAGYLCGYILRQPHPDSLTIAIEVGIQNTGIAIFLLRFALPQPEADLTTVAPVSVAMLTPIPLMAIYIYQRMKARLYSSHSKLTSYEPQKLQKLDDNCNGDIISPVSEIVTLT</sequence>
<comment type="similarity">
    <text evidence="2">Belongs to the bile acid:sodium symporter (BASS) (TC 2.A.28) family.</text>
</comment>
<feature type="transmembrane region" description="Helical" evidence="7">
    <location>
        <begin position="338"/>
        <end position="360"/>
    </location>
</feature>
<evidence type="ECO:0000256" key="6">
    <source>
        <dbReference type="ARBA" id="ARBA00023136"/>
    </source>
</evidence>
<keyword evidence="4" id="KW-0769">Symport</keyword>
<evidence type="ECO:0008006" key="10">
    <source>
        <dbReference type="Google" id="ProtNLM"/>
    </source>
</evidence>
<keyword evidence="3 7" id="KW-0812">Transmembrane</keyword>
<feature type="transmembrane region" description="Helical" evidence="7">
    <location>
        <begin position="313"/>
        <end position="332"/>
    </location>
</feature>
<feature type="transmembrane region" description="Helical" evidence="7">
    <location>
        <begin position="276"/>
        <end position="293"/>
    </location>
</feature>
<keyword evidence="6 7" id="KW-0472">Membrane</keyword>
<reference evidence="8" key="1">
    <citation type="submission" date="2022-03" db="EMBL/GenBank/DDBJ databases">
        <authorList>
            <person name="Sayadi A."/>
        </authorList>
    </citation>
    <scope>NUCLEOTIDE SEQUENCE</scope>
</reference>
<dbReference type="PANTHER" id="PTHR10361:SF28">
    <property type="entry name" value="P3 PROTEIN-RELATED"/>
    <property type="match status" value="1"/>
</dbReference>
<keyword evidence="4" id="KW-0813">Transport</keyword>
<dbReference type="PANTHER" id="PTHR10361">
    <property type="entry name" value="SODIUM-BILE ACID COTRANSPORTER"/>
    <property type="match status" value="1"/>
</dbReference>
<dbReference type="Proteomes" id="UP001152888">
    <property type="component" value="Unassembled WGS sequence"/>
</dbReference>
<dbReference type="InterPro" id="IPR002657">
    <property type="entry name" value="BilAc:Na_symport/Acr3"/>
</dbReference>
<dbReference type="OrthoDB" id="203097at2759"/>
<feature type="transmembrane region" description="Helical" evidence="7">
    <location>
        <begin position="400"/>
        <end position="419"/>
    </location>
</feature>
<dbReference type="GO" id="GO:0016020">
    <property type="term" value="C:membrane"/>
    <property type="evidence" value="ECO:0007669"/>
    <property type="project" value="UniProtKB-SubCell"/>
</dbReference>
<evidence type="ECO:0000256" key="7">
    <source>
        <dbReference type="SAM" id="Phobius"/>
    </source>
</evidence>
<feature type="transmembrane region" description="Helical" evidence="7">
    <location>
        <begin position="12"/>
        <end position="34"/>
    </location>
</feature>
<dbReference type="AlphaFoldDB" id="A0A9P0KTR1"/>
<feature type="transmembrane region" description="Helical" evidence="7">
    <location>
        <begin position="236"/>
        <end position="256"/>
    </location>
</feature>
<dbReference type="Gene3D" id="1.20.1530.20">
    <property type="match status" value="1"/>
</dbReference>
<feature type="transmembrane region" description="Helical" evidence="7">
    <location>
        <begin position="367"/>
        <end position="388"/>
    </location>
</feature>
<comment type="caution">
    <text evidence="8">The sequence shown here is derived from an EMBL/GenBank/DDBJ whole genome shotgun (WGS) entry which is preliminary data.</text>
</comment>
<proteinExistence type="inferred from homology"/>
<gene>
    <name evidence="8" type="ORF">ACAOBT_LOCUS13820</name>
</gene>
<dbReference type="InterPro" id="IPR038770">
    <property type="entry name" value="Na+/solute_symporter_sf"/>
</dbReference>
<keyword evidence="5 7" id="KW-1133">Transmembrane helix</keyword>
<evidence type="ECO:0000256" key="5">
    <source>
        <dbReference type="ARBA" id="ARBA00022989"/>
    </source>
</evidence>
<evidence type="ECO:0000313" key="8">
    <source>
        <dbReference type="EMBL" id="CAH1980131.1"/>
    </source>
</evidence>
<evidence type="ECO:0000313" key="9">
    <source>
        <dbReference type="Proteomes" id="UP001152888"/>
    </source>
</evidence>
<name>A0A9P0KTR1_ACAOB</name>
<dbReference type="EMBL" id="CAKOFQ010006890">
    <property type="protein sequence ID" value="CAH1980131.1"/>
    <property type="molecule type" value="Genomic_DNA"/>
</dbReference>
<accession>A0A9P0KTR1</accession>
<dbReference type="Pfam" id="PF01758">
    <property type="entry name" value="SBF"/>
    <property type="match status" value="1"/>
</dbReference>
<keyword evidence="9" id="KW-1185">Reference proteome</keyword>
<evidence type="ECO:0000256" key="3">
    <source>
        <dbReference type="ARBA" id="ARBA00022692"/>
    </source>
</evidence>
<organism evidence="8 9">
    <name type="scientific">Acanthoscelides obtectus</name>
    <name type="common">Bean weevil</name>
    <name type="synonym">Bruchus obtectus</name>
    <dbReference type="NCBI Taxonomy" id="200917"/>
    <lineage>
        <taxon>Eukaryota</taxon>
        <taxon>Metazoa</taxon>
        <taxon>Ecdysozoa</taxon>
        <taxon>Arthropoda</taxon>
        <taxon>Hexapoda</taxon>
        <taxon>Insecta</taxon>
        <taxon>Pterygota</taxon>
        <taxon>Neoptera</taxon>
        <taxon>Endopterygota</taxon>
        <taxon>Coleoptera</taxon>
        <taxon>Polyphaga</taxon>
        <taxon>Cucujiformia</taxon>
        <taxon>Chrysomeloidea</taxon>
        <taxon>Chrysomelidae</taxon>
        <taxon>Bruchinae</taxon>
        <taxon>Bruchini</taxon>
        <taxon>Acanthoscelides</taxon>
    </lineage>
</organism>